<evidence type="ECO:0000313" key="1">
    <source>
        <dbReference type="EMBL" id="SEM88678.1"/>
    </source>
</evidence>
<evidence type="ECO:0008006" key="3">
    <source>
        <dbReference type="Google" id="ProtNLM"/>
    </source>
</evidence>
<protein>
    <recommendedName>
        <fullName evidence="3">LysR substrate binding domain-containing protein</fullName>
    </recommendedName>
</protein>
<sequence>MLNYLHETDALTVLPQSVLFAFRQDGRFKTLPIKIPQPQRSLGILTLRDAPRQPASDKLTKFIVQRFDDLRAVILRHENAVIWGT</sequence>
<keyword evidence="2" id="KW-1185">Reference proteome</keyword>
<dbReference type="AlphaFoldDB" id="A0A1H8C333"/>
<reference evidence="1 2" key="1">
    <citation type="submission" date="2016-10" db="EMBL/GenBank/DDBJ databases">
        <authorList>
            <person name="de Groot N.N."/>
        </authorList>
    </citation>
    <scope>NUCLEOTIDE SEQUENCE [LARGE SCALE GENOMIC DNA]</scope>
    <source>
        <strain evidence="1 2">DSM 16213</strain>
    </source>
</reference>
<dbReference type="EMBL" id="FOCI01000006">
    <property type="protein sequence ID" value="SEM88678.1"/>
    <property type="molecule type" value="Genomic_DNA"/>
</dbReference>
<dbReference type="Proteomes" id="UP000199585">
    <property type="component" value="Unassembled WGS sequence"/>
</dbReference>
<organism evidence="1 2">
    <name type="scientific">Loktanella fryxellensis</name>
    <dbReference type="NCBI Taxonomy" id="245187"/>
    <lineage>
        <taxon>Bacteria</taxon>
        <taxon>Pseudomonadati</taxon>
        <taxon>Pseudomonadota</taxon>
        <taxon>Alphaproteobacteria</taxon>
        <taxon>Rhodobacterales</taxon>
        <taxon>Roseobacteraceae</taxon>
        <taxon>Loktanella</taxon>
    </lineage>
</organism>
<accession>A0A1H8C333</accession>
<proteinExistence type="predicted"/>
<dbReference type="SUPFAM" id="SSF53850">
    <property type="entry name" value="Periplasmic binding protein-like II"/>
    <property type="match status" value="1"/>
</dbReference>
<dbReference type="STRING" id="245187.SAMN04488003_10613"/>
<evidence type="ECO:0000313" key="2">
    <source>
        <dbReference type="Proteomes" id="UP000199585"/>
    </source>
</evidence>
<gene>
    <name evidence="1" type="ORF">SAMN04488003_10613</name>
</gene>
<name>A0A1H8C333_9RHOB</name>